<dbReference type="GeneID" id="8234396"/>
<dbReference type="EnsemblMetazoa" id="PHUM140710-RA">
    <property type="protein sequence ID" value="PHUM140710-PA"/>
    <property type="gene ID" value="PHUM140710"/>
</dbReference>
<keyword evidence="1" id="KW-0175">Coiled coil</keyword>
<dbReference type="EMBL" id="AAZO01001621">
    <property type="status" value="NOT_ANNOTATED_CDS"/>
    <property type="molecule type" value="Genomic_DNA"/>
</dbReference>
<dbReference type="KEGG" id="phu:Phum_PHUM140710"/>
<evidence type="ECO:0000256" key="1">
    <source>
        <dbReference type="SAM" id="Coils"/>
    </source>
</evidence>
<dbReference type="EMBL" id="AAZO01001622">
    <property type="status" value="NOT_ANNOTATED_CDS"/>
    <property type="molecule type" value="Genomic_DNA"/>
</dbReference>
<reference evidence="3" key="1">
    <citation type="submission" date="2007-04" db="EMBL/GenBank/DDBJ databases">
        <title>Annotation of Pediculus humanus corporis strain USDA.</title>
        <authorList>
            <person name="Kirkness E."/>
            <person name="Hannick L."/>
            <person name="Hass B."/>
            <person name="Bruggner R."/>
            <person name="Lawson D."/>
            <person name="Bidwell S."/>
            <person name="Joardar V."/>
            <person name="Caler E."/>
            <person name="Walenz B."/>
            <person name="Inman J."/>
            <person name="Schobel S."/>
            <person name="Galinsky K."/>
            <person name="Amedeo P."/>
            <person name="Strausberg R."/>
        </authorList>
    </citation>
    <scope>NUCLEOTIDE SEQUENCE</scope>
    <source>
        <strain evidence="3">USDA</strain>
    </source>
</reference>
<dbReference type="VEuPathDB" id="VectorBase:PHUM140710"/>
<evidence type="ECO:0000313" key="4">
    <source>
        <dbReference type="EnsemblMetazoa" id="PHUM140710-PA"/>
    </source>
</evidence>
<dbReference type="Proteomes" id="UP000009046">
    <property type="component" value="Unassembled WGS sequence"/>
</dbReference>
<feature type="coiled-coil region" evidence="1">
    <location>
        <begin position="387"/>
        <end position="414"/>
    </location>
</feature>
<feature type="coiled-coil region" evidence="1">
    <location>
        <begin position="151"/>
        <end position="343"/>
    </location>
</feature>
<gene>
    <name evidence="4" type="primary">8234396</name>
    <name evidence="3" type="ORF">Phum_PHUM140710</name>
</gene>
<dbReference type="RefSeq" id="XP_002424643.1">
    <property type="nucleotide sequence ID" value="XM_002424598.1"/>
</dbReference>
<keyword evidence="5" id="KW-1185">Reference proteome</keyword>
<dbReference type="OrthoDB" id="78101at2759"/>
<protein>
    <recommendedName>
        <fullName evidence="2">DUF4485 domain-containing protein</fullName>
    </recommendedName>
</protein>
<reference evidence="3" key="2">
    <citation type="submission" date="2007-04" db="EMBL/GenBank/DDBJ databases">
        <title>The genome of the human body louse.</title>
        <authorList>
            <consortium name="The Human Body Louse Genome Consortium"/>
            <person name="Kirkness E."/>
            <person name="Walenz B."/>
            <person name="Hass B."/>
            <person name="Bruggner R."/>
            <person name="Strausberg R."/>
        </authorList>
    </citation>
    <scope>NUCLEOTIDE SEQUENCE</scope>
    <source>
        <strain evidence="3">USDA</strain>
    </source>
</reference>
<reference evidence="4" key="3">
    <citation type="submission" date="2020-05" db="UniProtKB">
        <authorList>
            <consortium name="EnsemblMetazoa"/>
        </authorList>
    </citation>
    <scope>IDENTIFICATION</scope>
    <source>
        <strain evidence="4">USDA</strain>
    </source>
</reference>
<evidence type="ECO:0000313" key="3">
    <source>
        <dbReference type="EMBL" id="EEB11905.1"/>
    </source>
</evidence>
<dbReference type="HOGENOM" id="CLU_547713_0_0_1"/>
<name>E0VEU9_PEDHC</name>
<dbReference type="InterPro" id="IPR027831">
    <property type="entry name" value="DUF4485"/>
</dbReference>
<proteinExistence type="predicted"/>
<evidence type="ECO:0000259" key="2">
    <source>
        <dbReference type="Pfam" id="PF14846"/>
    </source>
</evidence>
<dbReference type="CTD" id="8234396"/>
<dbReference type="eggNOG" id="ENOG502SDTF">
    <property type="taxonomic scope" value="Eukaryota"/>
</dbReference>
<feature type="domain" description="DUF4485" evidence="2">
    <location>
        <begin position="12"/>
        <end position="89"/>
    </location>
</feature>
<dbReference type="Pfam" id="PF14846">
    <property type="entry name" value="DUF4485"/>
    <property type="match status" value="1"/>
</dbReference>
<dbReference type="EMBL" id="DS235099">
    <property type="protein sequence ID" value="EEB11905.1"/>
    <property type="molecule type" value="Genomic_DNA"/>
</dbReference>
<accession>E0VEU9</accession>
<organism>
    <name type="scientific">Pediculus humanus subsp. corporis</name>
    <name type="common">Body louse</name>
    <dbReference type="NCBI Taxonomy" id="121224"/>
    <lineage>
        <taxon>Eukaryota</taxon>
        <taxon>Metazoa</taxon>
        <taxon>Ecdysozoa</taxon>
        <taxon>Arthropoda</taxon>
        <taxon>Hexapoda</taxon>
        <taxon>Insecta</taxon>
        <taxon>Pterygota</taxon>
        <taxon>Neoptera</taxon>
        <taxon>Paraneoptera</taxon>
        <taxon>Psocodea</taxon>
        <taxon>Troctomorpha</taxon>
        <taxon>Phthiraptera</taxon>
        <taxon>Anoplura</taxon>
        <taxon>Pediculidae</taxon>
        <taxon>Pediculus</taxon>
    </lineage>
</organism>
<evidence type="ECO:0000313" key="5">
    <source>
        <dbReference type="Proteomes" id="UP000009046"/>
    </source>
</evidence>
<sequence>MSCDSNDDDFKLTTEYKYLLSNIRPLIDQLNKTKDAQLCLLWLSKLEQCGKWERQSRNQILSELCEQVKTNNLKPPFSSPPPSGPLRNIFLGEDHSECIAIQKAYHERAQSDQLVIEKYQEVIKSLVSQQCKPEVPSNKLKKLQASYESKISDLNLNLKSKQYENESLKKKIDELNDSLAKLKILQSENEVLKEKVNNLSTVKNTLEEKLKDCEEEKNLIFEDLSSRLNESEKKLKENEKRFKSLERRYEENYNNRESELKAEKTEIEKKYTADIIAIEKLLEEKNSEISVLKEEMLNLNAHFEEEISRIKHDFSDNFNISKNKEKIKLLKSKTRKLEKVRERMAVLFHSQMQQIIAKKDFYIATLEMQLKMFTSDLETNQSGSDVHTKMLEKVSALESQYRELLKESEKQSIKRRQMDLQKIHNLEKRLLLCGGSIDDSYTSLNCSKTKSLTSVTAFERKRYLLIAFNKR</sequence>
<dbReference type="InParanoid" id="E0VEU9"/>
<dbReference type="AlphaFoldDB" id="E0VEU9"/>